<dbReference type="AlphaFoldDB" id="A0A8J7PYJ8"/>
<proteinExistence type="predicted"/>
<dbReference type="Proteomes" id="UP000664414">
    <property type="component" value="Unassembled WGS sequence"/>
</dbReference>
<comment type="caution">
    <text evidence="1">The sequence shown here is derived from an EMBL/GenBank/DDBJ whole genome shotgun (WGS) entry which is preliminary data.</text>
</comment>
<name>A0A8J7PYJ8_9PROT</name>
<evidence type="ECO:0000313" key="2">
    <source>
        <dbReference type="Proteomes" id="UP000664414"/>
    </source>
</evidence>
<evidence type="ECO:0000313" key="1">
    <source>
        <dbReference type="EMBL" id="MBN9413383.1"/>
    </source>
</evidence>
<dbReference type="EMBL" id="JAFKGL010000022">
    <property type="protein sequence ID" value="MBN9413383.1"/>
    <property type="molecule type" value="Genomic_DNA"/>
</dbReference>
<sequence>MYQKISKRNYLWVLLGMLYNNTVFGVKEEQSEIYAESSIPGTPMVQDVVVEERELESSMNSLNKEPQRDVLFIESDHLMEHLVSSGGTPFSQSEMLGMTVSASNLDIKSKEALVQQKDWLAKLIEEYLQHFRE</sequence>
<accession>A0A8J7PYJ8</accession>
<reference evidence="1" key="1">
    <citation type="submission" date="2021-02" db="EMBL/GenBank/DDBJ databases">
        <title>Thiocyanate and organic carbon inputs drive convergent selection for specific autotrophic Afipia and Thiobacillus strains within complex microbiomes.</title>
        <authorList>
            <person name="Huddy R.J."/>
            <person name="Sachdeva R."/>
            <person name="Kadzinga F."/>
            <person name="Kantor R.S."/>
            <person name="Harrison S.T.L."/>
            <person name="Banfield J.F."/>
        </authorList>
    </citation>
    <scope>NUCLEOTIDE SEQUENCE</scope>
    <source>
        <strain evidence="1">SCN18_10_11_15_R4_P_38_20</strain>
    </source>
</reference>
<gene>
    <name evidence="1" type="ORF">J0H12_05625</name>
</gene>
<organism evidence="1 2">
    <name type="scientific">Candidatus Paracaedimonas acanthamoebae</name>
    <dbReference type="NCBI Taxonomy" id="244581"/>
    <lineage>
        <taxon>Bacteria</taxon>
        <taxon>Pseudomonadati</taxon>
        <taxon>Pseudomonadota</taxon>
        <taxon>Alphaproteobacteria</taxon>
        <taxon>Holosporales</taxon>
        <taxon>Caedimonadaceae</taxon>
        <taxon>Candidatus Paracaedimonas</taxon>
    </lineage>
</organism>
<protein>
    <submittedName>
        <fullName evidence="1">Uncharacterized protein</fullName>
    </submittedName>
</protein>